<protein>
    <submittedName>
        <fullName evidence="1">Uncharacterized protein</fullName>
    </submittedName>
</protein>
<dbReference type="EMBL" id="JAVDTF010000004">
    <property type="protein sequence ID" value="MDR6785388.1"/>
    <property type="molecule type" value="Genomic_DNA"/>
</dbReference>
<name>A0ACC6L252_9SPHI</name>
<sequence length="271" mass="30630">MKLKLLTYLLPALLLTAGCSKEAAMQPIVVEPMYTLPQGNHPYDKAIVDFYQNYGTYILYRFTEKDFRWNITNLIAYTAEQGDENYVEPALAALDKYLFKFYPAAFLKKALPYKIILAARIKGVTQDNYINTVSTYSHFAFGRAGSTLAGLTEAQLKTMKGELNREFWRQAVSYNKIALPPAFVAATDYTTLTAANRRSYGVFTLVSGQQNVYGDFLDYIYNLSLQTPQELEQTVFTATNDPAGKFRLKYNAVISYFKEVYGVDLQAIAKG</sequence>
<evidence type="ECO:0000313" key="1">
    <source>
        <dbReference type="EMBL" id="MDR6785388.1"/>
    </source>
</evidence>
<dbReference type="Proteomes" id="UP001246858">
    <property type="component" value="Unassembled WGS sequence"/>
</dbReference>
<proteinExistence type="predicted"/>
<gene>
    <name evidence="1" type="ORF">J2X78_003973</name>
</gene>
<accession>A0ACC6L252</accession>
<organism evidence="1 2">
    <name type="scientific">Pedobacter africanus</name>
    <dbReference type="NCBI Taxonomy" id="151894"/>
    <lineage>
        <taxon>Bacteria</taxon>
        <taxon>Pseudomonadati</taxon>
        <taxon>Bacteroidota</taxon>
        <taxon>Sphingobacteriia</taxon>
        <taxon>Sphingobacteriales</taxon>
        <taxon>Sphingobacteriaceae</taxon>
        <taxon>Pedobacter</taxon>
    </lineage>
</organism>
<comment type="caution">
    <text evidence="1">The sequence shown here is derived from an EMBL/GenBank/DDBJ whole genome shotgun (WGS) entry which is preliminary data.</text>
</comment>
<evidence type="ECO:0000313" key="2">
    <source>
        <dbReference type="Proteomes" id="UP001246858"/>
    </source>
</evidence>
<keyword evidence="2" id="KW-1185">Reference proteome</keyword>
<reference evidence="1" key="1">
    <citation type="submission" date="2023-07" db="EMBL/GenBank/DDBJ databases">
        <title>Sorghum-associated microbial communities from plants grown in Nebraska, USA.</title>
        <authorList>
            <person name="Schachtman D."/>
        </authorList>
    </citation>
    <scope>NUCLEOTIDE SEQUENCE</scope>
    <source>
        <strain evidence="1">2697</strain>
    </source>
</reference>